<gene>
    <name evidence="1" type="ORF">CUJ86_11615</name>
</gene>
<evidence type="ECO:0000313" key="1">
    <source>
        <dbReference type="EMBL" id="TAJ43235.1"/>
    </source>
</evidence>
<dbReference type="Proteomes" id="UP000292580">
    <property type="component" value="Unassembled WGS sequence"/>
</dbReference>
<evidence type="ECO:0008006" key="3">
    <source>
        <dbReference type="Google" id="ProtNLM"/>
    </source>
</evidence>
<comment type="caution">
    <text evidence="1">The sequence shown here is derived from an EMBL/GenBank/DDBJ whole genome shotgun (WGS) entry which is preliminary data.</text>
</comment>
<evidence type="ECO:0000313" key="2">
    <source>
        <dbReference type="Proteomes" id="UP000292580"/>
    </source>
</evidence>
<dbReference type="InterPro" id="IPR023296">
    <property type="entry name" value="Glyco_hydro_beta-prop_sf"/>
</dbReference>
<sequence length="332" mass="36879">MISRPHGGILENAQEPLAIQTYDGSDQVVHPSVIDFLSEHTLPEWGGHRFWMAITPFPSGSDAFENPCLYASDDGRDWHAPPAIQNPIDAAPGGWDGGFHNDPEMVYDPESDEVRVYYRFASKGCLSLKLIRIGPDLRIRGPDAVVSHSPWTPADNTFRSPCIWRESADRWHMWGGGGEDPPGIYHRFSEDGVCWGPPERCTDPEGGDPFGVLGYANWHMACKPNYRESRVEFLSYARSLVSPGKGAILYAECDMGAPNRIRTPIAGPVLLPSKRGWDDSNLYRCSFCISDTGAGYFYRIWYSGASRGNVWKLGYTGGYLGTARRSKSVHAD</sequence>
<name>A0A483CWM6_9EURY</name>
<organism evidence="1 2">
    <name type="scientific">Methanofollis fontis</name>
    <dbReference type="NCBI Taxonomy" id="2052832"/>
    <lineage>
        <taxon>Archaea</taxon>
        <taxon>Methanobacteriati</taxon>
        <taxon>Methanobacteriota</taxon>
        <taxon>Stenosarchaea group</taxon>
        <taxon>Methanomicrobia</taxon>
        <taxon>Methanomicrobiales</taxon>
        <taxon>Methanomicrobiaceae</taxon>
        <taxon>Methanofollis</taxon>
    </lineage>
</organism>
<dbReference type="AlphaFoldDB" id="A0A483CWM6"/>
<protein>
    <recommendedName>
        <fullName evidence="3">Glycosyl hydrolase family 32 N-terminal domain-containing protein</fullName>
    </recommendedName>
</protein>
<accession>A0A483CWM6</accession>
<keyword evidence="2" id="KW-1185">Reference proteome</keyword>
<proteinExistence type="predicted"/>
<dbReference type="SUPFAM" id="SSF75005">
    <property type="entry name" value="Arabinanase/levansucrase/invertase"/>
    <property type="match status" value="1"/>
</dbReference>
<dbReference type="EMBL" id="PGCL01000010">
    <property type="protein sequence ID" value="TAJ43235.1"/>
    <property type="molecule type" value="Genomic_DNA"/>
</dbReference>
<reference evidence="1 2" key="1">
    <citation type="submission" date="2017-11" db="EMBL/GenBank/DDBJ databases">
        <title>Isolation and Characterization of Methanofollis Species from Methane Seep Offshore SW Taiwan.</title>
        <authorList>
            <person name="Teng N.-H."/>
            <person name="Lai M.-C."/>
            <person name="Chen S.-C."/>
        </authorList>
    </citation>
    <scope>NUCLEOTIDE SEQUENCE [LARGE SCALE GENOMIC DNA]</scope>
    <source>
        <strain evidence="1 2">FWC-SCC2</strain>
    </source>
</reference>